<feature type="region of interest" description="Disordered" evidence="1">
    <location>
        <begin position="276"/>
        <end position="295"/>
    </location>
</feature>
<proteinExistence type="predicted"/>
<feature type="region of interest" description="Disordered" evidence="1">
    <location>
        <begin position="1"/>
        <end position="38"/>
    </location>
</feature>
<sequence length="295" mass="32830">MAAQAEQHLSPHENTPVAAPEEPSANTDAPPSGMAQSAPENLYHTTLTIIEHHESTSGATRTPYVLGTHTDLDSAKAWAQVALKESLNYSPSDFTKFVTQSSLHPYQEWPYGDNIQVYALSPSGQEFLVGVVTKPNEDKLPHHSHPGEGKEGAGPTVPQHETDTCCGHDDLHYILQTKWDFKHAKGDKNSTAFQRTELAGCCVPRKEAFEKARSLLRGERDRGMFAQYDERETGDEESEIDERRWVKGSGWPFGEEVVVHAVGHGGENYEVAVKSVSGAKRRRSKPRLEMREMER</sequence>
<evidence type="ECO:0000256" key="1">
    <source>
        <dbReference type="SAM" id="MobiDB-lite"/>
    </source>
</evidence>
<name>A0ABR0FE41_9PEZI</name>
<feature type="compositionally biased region" description="Basic and acidic residues" evidence="1">
    <location>
        <begin position="286"/>
        <end position="295"/>
    </location>
</feature>
<feature type="region of interest" description="Disordered" evidence="1">
    <location>
        <begin position="136"/>
        <end position="160"/>
    </location>
</feature>
<protein>
    <submittedName>
        <fullName evidence="2">Uncharacterized protein</fullName>
    </submittedName>
</protein>
<dbReference type="EMBL" id="JAFFGZ010000007">
    <property type="protein sequence ID" value="KAK4641369.1"/>
    <property type="molecule type" value="Genomic_DNA"/>
</dbReference>
<evidence type="ECO:0000313" key="2">
    <source>
        <dbReference type="EMBL" id="KAK4641369.1"/>
    </source>
</evidence>
<dbReference type="Proteomes" id="UP001322138">
    <property type="component" value="Unassembled WGS sequence"/>
</dbReference>
<organism evidence="2 3">
    <name type="scientific">Podospora bellae-mahoneyi</name>
    <dbReference type="NCBI Taxonomy" id="2093777"/>
    <lineage>
        <taxon>Eukaryota</taxon>
        <taxon>Fungi</taxon>
        <taxon>Dikarya</taxon>
        <taxon>Ascomycota</taxon>
        <taxon>Pezizomycotina</taxon>
        <taxon>Sordariomycetes</taxon>
        <taxon>Sordariomycetidae</taxon>
        <taxon>Sordariales</taxon>
        <taxon>Podosporaceae</taxon>
        <taxon>Podospora</taxon>
    </lineage>
</organism>
<reference evidence="2 3" key="1">
    <citation type="journal article" date="2023" name="bioRxiv">
        <title>High-quality genome assemblies of four members of thePodospora anserinaspecies complex.</title>
        <authorList>
            <person name="Ament-Velasquez S.L."/>
            <person name="Vogan A.A."/>
            <person name="Wallerman O."/>
            <person name="Hartmann F."/>
            <person name="Gautier V."/>
            <person name="Silar P."/>
            <person name="Giraud T."/>
            <person name="Johannesson H."/>
        </authorList>
    </citation>
    <scope>NUCLEOTIDE SEQUENCE [LARGE SCALE GENOMIC DNA]</scope>
    <source>
        <strain evidence="2 3">CBS 112042</strain>
    </source>
</reference>
<gene>
    <name evidence="2" type="ORF">QC761_502510</name>
</gene>
<feature type="compositionally biased region" description="Polar residues" evidence="1">
    <location>
        <begin position="24"/>
        <end position="38"/>
    </location>
</feature>
<dbReference type="RefSeq" id="XP_062730345.1">
    <property type="nucleotide sequence ID" value="XM_062879488.1"/>
</dbReference>
<keyword evidence="3" id="KW-1185">Reference proteome</keyword>
<accession>A0ABR0FE41</accession>
<dbReference type="GeneID" id="87898970"/>
<comment type="caution">
    <text evidence="2">The sequence shown here is derived from an EMBL/GenBank/DDBJ whole genome shotgun (WGS) entry which is preliminary data.</text>
</comment>
<feature type="compositionally biased region" description="Basic and acidic residues" evidence="1">
    <location>
        <begin position="136"/>
        <end position="151"/>
    </location>
</feature>
<evidence type="ECO:0000313" key="3">
    <source>
        <dbReference type="Proteomes" id="UP001322138"/>
    </source>
</evidence>